<dbReference type="Gene3D" id="3.40.830.10">
    <property type="entry name" value="LigB-like"/>
    <property type="match status" value="1"/>
</dbReference>
<accession>A0A497JF67</accession>
<comment type="similarity">
    <text evidence="1 2">Belongs to the MEMO1 family.</text>
</comment>
<proteinExistence type="inferred from homology"/>
<dbReference type="NCBIfam" id="NF001987">
    <property type="entry name" value="PRK00782.1"/>
    <property type="match status" value="1"/>
</dbReference>
<gene>
    <name evidence="3" type="ORF">DRO07_02290</name>
</gene>
<dbReference type="EMBL" id="QMWO01000076">
    <property type="protein sequence ID" value="RLG69473.1"/>
    <property type="molecule type" value="Genomic_DNA"/>
</dbReference>
<evidence type="ECO:0000256" key="1">
    <source>
        <dbReference type="ARBA" id="ARBA00006315"/>
    </source>
</evidence>
<name>A0A497JF67_9ARCH</name>
<dbReference type="Pfam" id="PF01875">
    <property type="entry name" value="Memo"/>
    <property type="match status" value="1"/>
</dbReference>
<evidence type="ECO:0000313" key="4">
    <source>
        <dbReference type="Proteomes" id="UP000277633"/>
    </source>
</evidence>
<organism evidence="3 4">
    <name type="scientific">Candidatus Iainarchaeum sp</name>
    <dbReference type="NCBI Taxonomy" id="3101447"/>
    <lineage>
        <taxon>Archaea</taxon>
        <taxon>Candidatus Iainarchaeota</taxon>
        <taxon>Candidatus Iainarchaeia</taxon>
        <taxon>Candidatus Iainarchaeales</taxon>
        <taxon>Candidatus Iainarchaeaceae</taxon>
        <taxon>Candidatus Iainarchaeum</taxon>
    </lineage>
</organism>
<dbReference type="HAMAP" id="MF_00055">
    <property type="entry name" value="MEMO1"/>
    <property type="match status" value="1"/>
</dbReference>
<protein>
    <recommendedName>
        <fullName evidence="2">MEMO1 family protein DRO07_02290</fullName>
    </recommendedName>
</protein>
<comment type="caution">
    <text evidence="3">The sequence shown here is derived from an EMBL/GenBank/DDBJ whole genome shotgun (WGS) entry which is preliminary data.</text>
</comment>
<reference evidence="3 4" key="1">
    <citation type="submission" date="2018-06" db="EMBL/GenBank/DDBJ databases">
        <title>Extensive metabolic versatility and redundancy in microbially diverse, dynamic hydrothermal sediments.</title>
        <authorList>
            <person name="Dombrowski N."/>
            <person name="Teske A."/>
            <person name="Baker B.J."/>
        </authorList>
    </citation>
    <scope>NUCLEOTIDE SEQUENCE [LARGE SCALE GENOMIC DNA]</scope>
    <source>
        <strain evidence="3">B9_G13</strain>
    </source>
</reference>
<sequence>MGIREPAVAGQFYPGNSEALKRMLASFFSKKRKQAIAREAIVPHAGYIYSGAIAAESFVKLKASKTFVILCPNHTGLGSEIAVSTSKRWATPLGHIEVDTELAEEIVASGSASFDELAHIGEHSAEVQVPFIQYLFKNAKILPITVGTDNFEVLLRFAESLVKASKKNHFSLIASSDFSHFVPLKYAKEKDMKAIEFIKKLDVEGFYNYVLEQRLSICGYAPITVTLHYCRKKGRKKAVLLKYDTSAKVTKDKANVVGYASIIFV</sequence>
<evidence type="ECO:0000256" key="2">
    <source>
        <dbReference type="HAMAP-Rule" id="MF_00055"/>
    </source>
</evidence>
<dbReference type="InterPro" id="IPR002737">
    <property type="entry name" value="MEMO1_fam"/>
</dbReference>
<dbReference type="AlphaFoldDB" id="A0A497JF67"/>
<dbReference type="PANTHER" id="PTHR11060:SF0">
    <property type="entry name" value="PROTEIN MEMO1"/>
    <property type="match status" value="1"/>
</dbReference>
<dbReference type="PANTHER" id="PTHR11060">
    <property type="entry name" value="PROTEIN MEMO1"/>
    <property type="match status" value="1"/>
</dbReference>
<dbReference type="Proteomes" id="UP000277633">
    <property type="component" value="Unassembled WGS sequence"/>
</dbReference>
<evidence type="ECO:0000313" key="3">
    <source>
        <dbReference type="EMBL" id="RLG69473.1"/>
    </source>
</evidence>
<dbReference type="CDD" id="cd07361">
    <property type="entry name" value="MEMO_like"/>
    <property type="match status" value="1"/>
</dbReference>
<dbReference type="NCBIfam" id="TIGR04336">
    <property type="entry name" value="AmmeMemoSam_B"/>
    <property type="match status" value="1"/>
</dbReference>